<protein>
    <submittedName>
        <fullName evidence="1">Uncharacterized protein</fullName>
    </submittedName>
</protein>
<proteinExistence type="predicted"/>
<evidence type="ECO:0000313" key="2">
    <source>
        <dbReference type="Proteomes" id="UP000823775"/>
    </source>
</evidence>
<comment type="caution">
    <text evidence="1">The sequence shown here is derived from an EMBL/GenBank/DDBJ whole genome shotgun (WGS) entry which is preliminary data.</text>
</comment>
<accession>A0ABS8VDB7</accession>
<sequence length="127" mass="13478">MRGARRHHSSATRGAKRGLRCAMPCAMRQACPAAKRISFVAAKHAWRAAHGIAQQRPRVKPLVTPHAPHRVGVPSCCAVGGAALKAPVLLCVADLEMLSTLRIVQGHVALVPACLSRLCGTYVCASR</sequence>
<evidence type="ECO:0000313" key="1">
    <source>
        <dbReference type="EMBL" id="MCD9644704.1"/>
    </source>
</evidence>
<gene>
    <name evidence="1" type="ORF">HAX54_033118</name>
</gene>
<dbReference type="Proteomes" id="UP000823775">
    <property type="component" value="Unassembled WGS sequence"/>
</dbReference>
<organism evidence="1 2">
    <name type="scientific">Datura stramonium</name>
    <name type="common">Jimsonweed</name>
    <name type="synonym">Common thornapple</name>
    <dbReference type="NCBI Taxonomy" id="4076"/>
    <lineage>
        <taxon>Eukaryota</taxon>
        <taxon>Viridiplantae</taxon>
        <taxon>Streptophyta</taxon>
        <taxon>Embryophyta</taxon>
        <taxon>Tracheophyta</taxon>
        <taxon>Spermatophyta</taxon>
        <taxon>Magnoliopsida</taxon>
        <taxon>eudicotyledons</taxon>
        <taxon>Gunneridae</taxon>
        <taxon>Pentapetalae</taxon>
        <taxon>asterids</taxon>
        <taxon>lamiids</taxon>
        <taxon>Solanales</taxon>
        <taxon>Solanaceae</taxon>
        <taxon>Solanoideae</taxon>
        <taxon>Datureae</taxon>
        <taxon>Datura</taxon>
    </lineage>
</organism>
<dbReference type="EMBL" id="JACEIK010004229">
    <property type="protein sequence ID" value="MCD9644704.1"/>
    <property type="molecule type" value="Genomic_DNA"/>
</dbReference>
<reference evidence="1 2" key="1">
    <citation type="journal article" date="2021" name="BMC Genomics">
        <title>Datura genome reveals duplications of psychoactive alkaloid biosynthetic genes and high mutation rate following tissue culture.</title>
        <authorList>
            <person name="Rajewski A."/>
            <person name="Carter-House D."/>
            <person name="Stajich J."/>
            <person name="Litt A."/>
        </authorList>
    </citation>
    <scope>NUCLEOTIDE SEQUENCE [LARGE SCALE GENOMIC DNA]</scope>
    <source>
        <strain evidence="1">AR-01</strain>
    </source>
</reference>
<name>A0ABS8VDB7_DATST</name>
<keyword evidence="2" id="KW-1185">Reference proteome</keyword>